<dbReference type="Ensembl" id="ENSLOCT00000019365.1">
    <property type="protein sequence ID" value="ENSLOCP00000019333.1"/>
    <property type="gene ID" value="ENSLOCG00000015705.1"/>
</dbReference>
<name>W5NFC4_LEPOC</name>
<dbReference type="EMBL" id="AHAT01008258">
    <property type="status" value="NOT_ANNOTATED_CDS"/>
    <property type="molecule type" value="Genomic_DNA"/>
</dbReference>
<dbReference type="FunCoup" id="W5NFC4">
    <property type="interactions" value="786"/>
</dbReference>
<evidence type="ECO:0000259" key="2">
    <source>
        <dbReference type="Pfam" id="PF15797"/>
    </source>
</evidence>
<feature type="region of interest" description="Disordered" evidence="1">
    <location>
        <begin position="149"/>
        <end position="173"/>
    </location>
</feature>
<dbReference type="AlphaFoldDB" id="W5NFC4"/>
<dbReference type="STRING" id="7918.ENSLOCP00000019333"/>
<evidence type="ECO:0000256" key="1">
    <source>
        <dbReference type="SAM" id="MobiDB-lite"/>
    </source>
</evidence>
<feature type="region of interest" description="Disordered" evidence="1">
    <location>
        <begin position="210"/>
        <end position="272"/>
    </location>
</feature>
<feature type="domain" description="DUF4706" evidence="2">
    <location>
        <begin position="32"/>
        <end position="137"/>
    </location>
</feature>
<evidence type="ECO:0000313" key="3">
    <source>
        <dbReference type="Ensembl" id="ENSLOCP00000019333.1"/>
    </source>
</evidence>
<accession>W5NFC4</accession>
<reference evidence="3" key="2">
    <citation type="submission" date="2025-08" db="UniProtKB">
        <authorList>
            <consortium name="Ensembl"/>
        </authorList>
    </citation>
    <scope>IDENTIFICATION</scope>
</reference>
<dbReference type="PANTHER" id="PTHR34394">
    <property type="entry name" value="SIMILAR TO RIKEN CDNA 2310022B05"/>
    <property type="match status" value="1"/>
</dbReference>
<dbReference type="OMA" id="EQSEFHS"/>
<dbReference type="InParanoid" id="W5NFC4"/>
<proteinExistence type="predicted"/>
<feature type="compositionally biased region" description="Polar residues" evidence="1">
    <location>
        <begin position="215"/>
        <end position="225"/>
    </location>
</feature>
<feature type="region of interest" description="Disordered" evidence="1">
    <location>
        <begin position="289"/>
        <end position="319"/>
    </location>
</feature>
<dbReference type="eggNOG" id="ENOG502R926">
    <property type="taxonomic scope" value="Eukaryota"/>
</dbReference>
<organism evidence="3 4">
    <name type="scientific">Lepisosteus oculatus</name>
    <name type="common">Spotted gar</name>
    <dbReference type="NCBI Taxonomy" id="7918"/>
    <lineage>
        <taxon>Eukaryota</taxon>
        <taxon>Metazoa</taxon>
        <taxon>Chordata</taxon>
        <taxon>Craniata</taxon>
        <taxon>Vertebrata</taxon>
        <taxon>Euteleostomi</taxon>
        <taxon>Actinopterygii</taxon>
        <taxon>Neopterygii</taxon>
        <taxon>Holostei</taxon>
        <taxon>Semionotiformes</taxon>
        <taxon>Lepisosteidae</taxon>
        <taxon>Lepisosteus</taxon>
    </lineage>
</organism>
<protein>
    <submittedName>
        <fullName evidence="3">Chromosome 1 open reading frame 198</fullName>
    </submittedName>
</protein>
<reference evidence="3" key="3">
    <citation type="submission" date="2025-09" db="UniProtKB">
        <authorList>
            <consortium name="Ensembl"/>
        </authorList>
    </citation>
    <scope>IDENTIFICATION</scope>
</reference>
<sequence length="344" mass="38593">MGLSLFTTVGSKMATAAVAGSDGHGMEEKKFEYFSSINSMAKKIMLEREKIKENHGSNWDKMTPTEQDTAIDNWMMDPQIRARYAMHRFDRDEVVCYPKLIIQTGQKIVHFGEEDITWQDEHSAPFSWETKSQMDFSLTLTAAPEQAISSSQADAKQTIKNSQPSKVSQNIQTVKVSQNGKALNGDSFGLSRKEEESSFWKISAERSRLEGEQADFQSLTPSQIKSLEKGEKTLPSYLRQESNPRDKEEQRTERPRAPKTEKPAPISVSSTVAGWERVQTSLPSVSILDDVFTPGPETKSPIHTVDTSKDDDKEESTLAASPTFSQFNTSSTILKTGFDFLDNW</sequence>
<dbReference type="HOGENOM" id="CLU_069832_0_0_1"/>
<evidence type="ECO:0000313" key="4">
    <source>
        <dbReference type="Proteomes" id="UP000018468"/>
    </source>
</evidence>
<feature type="compositionally biased region" description="Basic and acidic residues" evidence="1">
    <location>
        <begin position="242"/>
        <end position="262"/>
    </location>
</feature>
<dbReference type="Bgee" id="ENSLOCG00000015705">
    <property type="expression patterns" value="Expressed in muscle tissue and 13 other cell types or tissues"/>
</dbReference>
<dbReference type="Proteomes" id="UP000018468">
    <property type="component" value="Linkage group LG1"/>
</dbReference>
<dbReference type="InterPro" id="IPR031600">
    <property type="entry name" value="DUF4706"/>
</dbReference>
<dbReference type="Pfam" id="PF15797">
    <property type="entry name" value="DUF4706"/>
    <property type="match status" value="1"/>
</dbReference>
<keyword evidence="4" id="KW-1185">Reference proteome</keyword>
<dbReference type="GeneTree" id="ENSGT00390000018361"/>
<dbReference type="PANTHER" id="PTHR34394:SF1">
    <property type="entry name" value="SIMILAR TO RIKEN CDNA 2310022B05"/>
    <property type="match status" value="1"/>
</dbReference>
<reference evidence="4" key="1">
    <citation type="submission" date="2011-12" db="EMBL/GenBank/DDBJ databases">
        <title>The Draft Genome of Lepisosteus oculatus.</title>
        <authorList>
            <consortium name="The Broad Institute Genome Assembly &amp; Analysis Group"/>
            <consortium name="Computational R&amp;D Group"/>
            <consortium name="and Sequencing Platform"/>
            <person name="Di Palma F."/>
            <person name="Alfoldi J."/>
            <person name="Johnson J."/>
            <person name="Berlin A."/>
            <person name="Gnerre S."/>
            <person name="Jaffe D."/>
            <person name="MacCallum I."/>
            <person name="Young S."/>
            <person name="Walker B.J."/>
            <person name="Lander E.S."/>
            <person name="Lindblad-Toh K."/>
        </authorList>
    </citation>
    <scope>NUCLEOTIDE SEQUENCE [LARGE SCALE GENOMIC DNA]</scope>
</reference>